<dbReference type="PANTHER" id="PTHR33474:SF28">
    <property type="entry name" value="OS01G0815400 PROTEIN"/>
    <property type="match status" value="1"/>
</dbReference>
<proteinExistence type="predicted"/>
<reference evidence="3 4" key="1">
    <citation type="journal article" date="2017" name="Mol. Plant">
        <title>The Genome of Medicinal Plant Macleaya cordata Provides New Insights into Benzylisoquinoline Alkaloids Metabolism.</title>
        <authorList>
            <person name="Liu X."/>
            <person name="Liu Y."/>
            <person name="Huang P."/>
            <person name="Ma Y."/>
            <person name="Qing Z."/>
            <person name="Tang Q."/>
            <person name="Cao H."/>
            <person name="Cheng P."/>
            <person name="Zheng Y."/>
            <person name="Yuan Z."/>
            <person name="Zhou Y."/>
            <person name="Liu J."/>
            <person name="Tang Z."/>
            <person name="Zhuo Y."/>
            <person name="Zhang Y."/>
            <person name="Yu L."/>
            <person name="Huang J."/>
            <person name="Yang P."/>
            <person name="Peng Q."/>
            <person name="Zhang J."/>
            <person name="Jiang W."/>
            <person name="Zhang Z."/>
            <person name="Lin K."/>
            <person name="Ro D.K."/>
            <person name="Chen X."/>
            <person name="Xiong X."/>
            <person name="Shang Y."/>
            <person name="Huang S."/>
            <person name="Zeng J."/>
        </authorList>
    </citation>
    <scope>NUCLEOTIDE SEQUENCE [LARGE SCALE GENOMIC DNA]</scope>
    <source>
        <strain evidence="4">cv. BLH2017</strain>
        <tissue evidence="3">Root</tissue>
    </source>
</reference>
<dbReference type="PANTHER" id="PTHR33474">
    <property type="entry name" value="TRANSMEMBRANE PROTEIN"/>
    <property type="match status" value="1"/>
</dbReference>
<comment type="caution">
    <text evidence="3">The sequence shown here is derived from an EMBL/GenBank/DDBJ whole genome shotgun (WGS) entry which is preliminary data.</text>
</comment>
<feature type="chain" id="PRO_5012667943" evidence="2">
    <location>
        <begin position="31"/>
        <end position="96"/>
    </location>
</feature>
<feature type="region of interest" description="Disordered" evidence="1">
    <location>
        <begin position="74"/>
        <end position="96"/>
    </location>
</feature>
<protein>
    <submittedName>
        <fullName evidence="3">Uncharacterized protein</fullName>
    </submittedName>
</protein>
<evidence type="ECO:0000256" key="1">
    <source>
        <dbReference type="SAM" id="MobiDB-lite"/>
    </source>
</evidence>
<dbReference type="InParanoid" id="A0A200Q0E8"/>
<accession>A0A200Q0E8</accession>
<feature type="compositionally biased region" description="Basic and acidic residues" evidence="1">
    <location>
        <begin position="87"/>
        <end position="96"/>
    </location>
</feature>
<keyword evidence="4" id="KW-1185">Reference proteome</keyword>
<organism evidence="3 4">
    <name type="scientific">Macleaya cordata</name>
    <name type="common">Five-seeded plume-poppy</name>
    <name type="synonym">Bocconia cordata</name>
    <dbReference type="NCBI Taxonomy" id="56857"/>
    <lineage>
        <taxon>Eukaryota</taxon>
        <taxon>Viridiplantae</taxon>
        <taxon>Streptophyta</taxon>
        <taxon>Embryophyta</taxon>
        <taxon>Tracheophyta</taxon>
        <taxon>Spermatophyta</taxon>
        <taxon>Magnoliopsida</taxon>
        <taxon>Ranunculales</taxon>
        <taxon>Papaveraceae</taxon>
        <taxon>Papaveroideae</taxon>
        <taxon>Macleaya</taxon>
    </lineage>
</organism>
<keyword evidence="2" id="KW-0732">Signal</keyword>
<evidence type="ECO:0000313" key="3">
    <source>
        <dbReference type="EMBL" id="OVA03927.1"/>
    </source>
</evidence>
<evidence type="ECO:0000313" key="4">
    <source>
        <dbReference type="Proteomes" id="UP000195402"/>
    </source>
</evidence>
<name>A0A200Q0E8_MACCD</name>
<dbReference type="EMBL" id="MVGT01003464">
    <property type="protein sequence ID" value="OVA03927.1"/>
    <property type="molecule type" value="Genomic_DNA"/>
</dbReference>
<dbReference type="AlphaFoldDB" id="A0A200Q0E8"/>
<feature type="signal peptide" evidence="2">
    <location>
        <begin position="1"/>
        <end position="30"/>
    </location>
</feature>
<dbReference type="Proteomes" id="UP000195402">
    <property type="component" value="Unassembled WGS sequence"/>
</dbReference>
<gene>
    <name evidence="3" type="ORF">BVC80_1321g75</name>
</gene>
<evidence type="ECO:0000256" key="2">
    <source>
        <dbReference type="SAM" id="SignalP"/>
    </source>
</evidence>
<sequence>MEGNSNKPALLLQLLVVFLVFSYLLSSSSAAPLSRSLKMVNDEAAFAQEFADQQSLMEEEEEEEDANNYREMLEVESTGDYRPGANTHHDPPPPKR</sequence>